<dbReference type="InterPro" id="IPR040122">
    <property type="entry name" value="Importin_beta"/>
</dbReference>
<dbReference type="Pfam" id="PF13513">
    <property type="entry name" value="HEAT_EZ"/>
    <property type="match status" value="1"/>
</dbReference>
<gene>
    <name evidence="10" type="ORF">B4U79_02271</name>
</gene>
<evidence type="ECO:0000256" key="7">
    <source>
        <dbReference type="ARBA" id="ARBA00023242"/>
    </source>
</evidence>
<dbReference type="GO" id="GO:0006606">
    <property type="term" value="P:protein import into nucleus"/>
    <property type="evidence" value="ECO:0007669"/>
    <property type="project" value="InterPro"/>
</dbReference>
<dbReference type="SMART" id="SM01349">
    <property type="entry name" value="TOG"/>
    <property type="match status" value="1"/>
</dbReference>
<accession>A0A3S3QFP5</accession>
<evidence type="ECO:0000259" key="9">
    <source>
        <dbReference type="SMART" id="SM01349"/>
    </source>
</evidence>
<keyword evidence="6" id="KW-0653">Protein transport</keyword>
<comment type="caution">
    <text evidence="10">The sequence shown here is derived from an EMBL/GenBank/DDBJ whole genome shotgun (WGS) entry which is preliminary data.</text>
</comment>
<evidence type="ECO:0000256" key="8">
    <source>
        <dbReference type="PROSITE-ProRule" id="PRU00103"/>
    </source>
</evidence>
<feature type="domain" description="TOG" evidence="9">
    <location>
        <begin position="327"/>
        <end position="538"/>
    </location>
</feature>
<sequence length="1075" mass="120564">MSANNASLVDFQHILFNLLSPDNECRSKAEEQYEAVSASIRAQFLLETIAQNGLKNEVIHLSAVLLRRLIFSFYEDISQNNGGEAIEQMKAQILHSIRTLSDPSSKKKLCDAAAELAKRSIDESGNNHWPEFLNMMFECVNSSDVVLKECALNMLASVPGMFGNQQNRYLDVIRQMLIHCLSESPTTNLDVRTAAVKATSSFILCHDQEKHIIKHMSDCVLPIIEIIKVTMKTESEHCDNVLKAVVDIAEKCPQFLRYQFNTLIELCLSAVQDPNILEARKHLCIEIIISMAETAPSTIRKRGTPYLGQLVTHNSVIGETSLDRLACSVGGKTILPLIISHISQMLQNADWRHRYAAMMAISAAGEGCREQMLPLLSQIVDGIIPYLSDPHPRVRYAACNALGQMATDFAPDFQEKFHDKVIPKLLLLLDDHGNARVQAHAGAALVNFFEECSSKIIASYLEVVAAKLEEVLNVKMKELMEKGTKLVLEQTVVTLASLADSAQEHFERFYDNFVPCLKYIIQNAVSDELKLLRGKAIECISLIGLAVGKERFCTDASDVMNMLLRTQSGEEQIAYDDPQLAYMISAWARICKILGPQFEPYLPYVMQPVLKAASIKIEVTFLDKDDVSAVENDSEWQCISLGEQQTFGIRTAGLDEKATACQMLVCYARELKHGFANYVEDTVKIMVPLLKFYFHDGVRTAAAESLPYLLECAKIRGNLYVSEMWNYIYPELIKAVESEPEKEVLCEMMTSLATCIENLGNDFVNVQHYDALVKVLDVHLKDHFSRSQQRSEKRKDEDYDEGVEETLVDEDDEDVYVLSKVADVLHSCFVIAKDNFLPYFDSIAHHFLNLARPDRCWTEHQWCICVVDDIIEHCGPKSLKYKDFFIPLLVSGIQSTHPAIRQAAAYGWGVLGKYGGEVFASECSNCIPLLVQMIQAPDSRSEENIAATENAISAVTKILQFNGSHINVNELLPVWFSWLPIWEDEEELPHVFGFLLSLVEVNHPVIMGANNSNLPRIVAVIAEVLARNAINLNSEIGQKMIAFLTSLRENSNLLTSCMETLNVQQQEAIKQVLAA</sequence>
<dbReference type="Gene3D" id="1.25.10.10">
    <property type="entry name" value="Leucine-rich Repeat Variant"/>
    <property type="match status" value="1"/>
</dbReference>
<keyword evidence="7" id="KW-0539">Nucleus</keyword>
<protein>
    <submittedName>
        <fullName evidence="10">Importin-5-like protein</fullName>
    </submittedName>
</protein>
<feature type="repeat" description="HEAT" evidence="8">
    <location>
        <begin position="379"/>
        <end position="417"/>
    </location>
</feature>
<dbReference type="EMBL" id="NCKU01003069">
    <property type="protein sequence ID" value="RWS08239.1"/>
    <property type="molecule type" value="Genomic_DNA"/>
</dbReference>
<keyword evidence="11" id="KW-1185">Reference proteome</keyword>
<dbReference type="InterPro" id="IPR011989">
    <property type="entry name" value="ARM-like"/>
</dbReference>
<dbReference type="SUPFAM" id="SSF48371">
    <property type="entry name" value="ARM repeat"/>
    <property type="match status" value="2"/>
</dbReference>
<dbReference type="Proteomes" id="UP000285301">
    <property type="component" value="Unassembled WGS sequence"/>
</dbReference>
<comment type="subcellular location">
    <subcellularLocation>
        <location evidence="2">Cytoplasm</location>
    </subcellularLocation>
    <subcellularLocation>
        <location evidence="1">Nucleus</location>
    </subcellularLocation>
</comment>
<dbReference type="AlphaFoldDB" id="A0A3S3QFP5"/>
<keyword evidence="3" id="KW-0813">Transport</keyword>
<dbReference type="GO" id="GO:0005737">
    <property type="term" value="C:cytoplasm"/>
    <property type="evidence" value="ECO:0007669"/>
    <property type="project" value="UniProtKB-SubCell"/>
</dbReference>
<dbReference type="Pfam" id="PF18829">
    <property type="entry name" value="Importin_rep_6"/>
    <property type="match status" value="1"/>
</dbReference>
<evidence type="ECO:0000256" key="4">
    <source>
        <dbReference type="ARBA" id="ARBA00022490"/>
    </source>
</evidence>
<evidence type="ECO:0000256" key="6">
    <source>
        <dbReference type="ARBA" id="ARBA00022927"/>
    </source>
</evidence>
<organism evidence="10 11">
    <name type="scientific">Dinothrombium tinctorium</name>
    <dbReference type="NCBI Taxonomy" id="1965070"/>
    <lineage>
        <taxon>Eukaryota</taxon>
        <taxon>Metazoa</taxon>
        <taxon>Ecdysozoa</taxon>
        <taxon>Arthropoda</taxon>
        <taxon>Chelicerata</taxon>
        <taxon>Arachnida</taxon>
        <taxon>Acari</taxon>
        <taxon>Acariformes</taxon>
        <taxon>Trombidiformes</taxon>
        <taxon>Prostigmata</taxon>
        <taxon>Anystina</taxon>
        <taxon>Parasitengona</taxon>
        <taxon>Trombidioidea</taxon>
        <taxon>Trombidiidae</taxon>
        <taxon>Dinothrombium</taxon>
    </lineage>
</organism>
<dbReference type="InterPro" id="IPR034085">
    <property type="entry name" value="TOG"/>
</dbReference>
<dbReference type="InterPro" id="IPR041389">
    <property type="entry name" value="Importin_rep_6"/>
</dbReference>
<dbReference type="STRING" id="1965070.A0A3S3QFP5"/>
<dbReference type="InterPro" id="IPR016024">
    <property type="entry name" value="ARM-type_fold"/>
</dbReference>
<reference evidence="10 11" key="1">
    <citation type="journal article" date="2018" name="Gigascience">
        <title>Genomes of trombidid mites reveal novel predicted allergens and laterally-transferred genes associated with secondary metabolism.</title>
        <authorList>
            <person name="Dong X."/>
            <person name="Chaisiri K."/>
            <person name="Xia D."/>
            <person name="Armstrong S.D."/>
            <person name="Fang Y."/>
            <person name="Donnelly M.J."/>
            <person name="Kadowaki T."/>
            <person name="McGarry J.W."/>
            <person name="Darby A.C."/>
            <person name="Makepeace B.L."/>
        </authorList>
    </citation>
    <scope>NUCLEOTIDE SEQUENCE [LARGE SCALE GENOMIC DNA]</scope>
    <source>
        <strain evidence="10">UoL-WK</strain>
    </source>
</reference>
<dbReference type="InterPro" id="IPR058584">
    <property type="entry name" value="IMB1_TNPO1-like_TPR"/>
</dbReference>
<evidence type="ECO:0000313" key="11">
    <source>
        <dbReference type="Proteomes" id="UP000285301"/>
    </source>
</evidence>
<proteinExistence type="predicted"/>
<dbReference type="GO" id="GO:0000226">
    <property type="term" value="P:microtubule cytoskeleton organization"/>
    <property type="evidence" value="ECO:0007669"/>
    <property type="project" value="UniProtKB-ARBA"/>
</dbReference>
<keyword evidence="4" id="KW-0963">Cytoplasm</keyword>
<dbReference type="PANTHER" id="PTHR10527">
    <property type="entry name" value="IMPORTIN BETA"/>
    <property type="match status" value="1"/>
</dbReference>
<dbReference type="InterPro" id="IPR057672">
    <property type="entry name" value="TPR_IPO4/5"/>
</dbReference>
<evidence type="ECO:0000256" key="1">
    <source>
        <dbReference type="ARBA" id="ARBA00004123"/>
    </source>
</evidence>
<dbReference type="Pfam" id="PF25574">
    <property type="entry name" value="TPR_IMB1"/>
    <property type="match status" value="1"/>
</dbReference>
<evidence type="ECO:0000256" key="2">
    <source>
        <dbReference type="ARBA" id="ARBA00004496"/>
    </source>
</evidence>
<dbReference type="OrthoDB" id="543373at2759"/>
<evidence type="ECO:0000256" key="3">
    <source>
        <dbReference type="ARBA" id="ARBA00022448"/>
    </source>
</evidence>
<keyword evidence="5" id="KW-0677">Repeat</keyword>
<dbReference type="Pfam" id="PF25780">
    <property type="entry name" value="TPR_IPO5"/>
    <property type="match status" value="1"/>
</dbReference>
<evidence type="ECO:0000313" key="10">
    <source>
        <dbReference type="EMBL" id="RWS08239.1"/>
    </source>
</evidence>
<dbReference type="InterPro" id="IPR021133">
    <property type="entry name" value="HEAT_type_2"/>
</dbReference>
<evidence type="ECO:0000256" key="5">
    <source>
        <dbReference type="ARBA" id="ARBA00022737"/>
    </source>
</evidence>
<dbReference type="PROSITE" id="PS50077">
    <property type="entry name" value="HEAT_REPEAT"/>
    <property type="match status" value="1"/>
</dbReference>
<name>A0A3S3QFP5_9ACAR</name>